<dbReference type="RefSeq" id="WP_310344292.1">
    <property type="nucleotide sequence ID" value="NZ_JAVDXQ010000003.1"/>
</dbReference>
<keyword evidence="10 15" id="KW-0798">TonB box</keyword>
<evidence type="ECO:0000256" key="8">
    <source>
        <dbReference type="ARBA" id="ARBA00023004"/>
    </source>
</evidence>
<keyword evidence="3 14" id="KW-0813">Transport</keyword>
<evidence type="ECO:0000313" key="19">
    <source>
        <dbReference type="Proteomes" id="UP001180536"/>
    </source>
</evidence>
<evidence type="ECO:0000259" key="17">
    <source>
        <dbReference type="Pfam" id="PF07715"/>
    </source>
</evidence>
<keyword evidence="9" id="KW-0406">Ion transport</keyword>
<dbReference type="InterPro" id="IPR000531">
    <property type="entry name" value="Beta-barrel_TonB"/>
</dbReference>
<comment type="similarity">
    <text evidence="2 14 15">Belongs to the TonB-dependent receptor family.</text>
</comment>
<keyword evidence="13 14" id="KW-0998">Cell outer membrane</keyword>
<evidence type="ECO:0000256" key="2">
    <source>
        <dbReference type="ARBA" id="ARBA00009810"/>
    </source>
</evidence>
<dbReference type="SUPFAM" id="SSF56935">
    <property type="entry name" value="Porins"/>
    <property type="match status" value="1"/>
</dbReference>
<comment type="subcellular location">
    <subcellularLocation>
        <location evidence="1 14">Cell outer membrane</location>
        <topology evidence="1 14">Multi-pass membrane protein</topology>
    </subcellularLocation>
</comment>
<evidence type="ECO:0000256" key="14">
    <source>
        <dbReference type="PROSITE-ProRule" id="PRU01360"/>
    </source>
</evidence>
<evidence type="ECO:0000256" key="1">
    <source>
        <dbReference type="ARBA" id="ARBA00004571"/>
    </source>
</evidence>
<evidence type="ECO:0000256" key="6">
    <source>
        <dbReference type="ARBA" id="ARBA00022692"/>
    </source>
</evidence>
<keyword evidence="19" id="KW-1185">Reference proteome</keyword>
<dbReference type="Pfam" id="PF07715">
    <property type="entry name" value="Plug"/>
    <property type="match status" value="1"/>
</dbReference>
<dbReference type="PROSITE" id="PS52016">
    <property type="entry name" value="TONB_DEPENDENT_REC_3"/>
    <property type="match status" value="1"/>
</dbReference>
<accession>A0ABU1Z823</accession>
<evidence type="ECO:0000256" key="3">
    <source>
        <dbReference type="ARBA" id="ARBA00022448"/>
    </source>
</evidence>
<evidence type="ECO:0000256" key="4">
    <source>
        <dbReference type="ARBA" id="ARBA00022452"/>
    </source>
</evidence>
<comment type="caution">
    <text evidence="18">The sequence shown here is derived from an EMBL/GenBank/DDBJ whole genome shotgun (WGS) entry which is preliminary data.</text>
</comment>
<evidence type="ECO:0000256" key="11">
    <source>
        <dbReference type="ARBA" id="ARBA00023136"/>
    </source>
</evidence>
<dbReference type="Gene3D" id="2.170.130.10">
    <property type="entry name" value="TonB-dependent receptor, plug domain"/>
    <property type="match status" value="1"/>
</dbReference>
<feature type="domain" description="TonB-dependent receptor plug" evidence="17">
    <location>
        <begin position="29"/>
        <end position="138"/>
    </location>
</feature>
<dbReference type="CDD" id="cd01347">
    <property type="entry name" value="ligand_gated_channel"/>
    <property type="match status" value="1"/>
</dbReference>
<keyword evidence="6 14" id="KW-0812">Transmembrane</keyword>
<evidence type="ECO:0000256" key="15">
    <source>
        <dbReference type="RuleBase" id="RU003357"/>
    </source>
</evidence>
<keyword evidence="11 14" id="KW-0472">Membrane</keyword>
<name>A0ABU1Z823_9BURK</name>
<sequence length="624" mass="68622">MAQPNFVDFSLEELSHVVITSAAKREQRLADVPSSLFVITADDIRRSGFTRLPEVLRLAPNLHVAQAYGSGYGISARGFNAGSANKLLVLIDGRSVYTPLFAGVFWDAQDVALEDVERIEVASGPGSTLWGVNAVNGVINIITRSAANTRGTLVSAAAGNRERSALVRHGLKLGDGPDGGDLRLYLKRSDQRHSETAAGTPVDDAGHLVQGGFRADWGRADDRFTLLGNAYRGNHGQPLPGSIHIDGVDFALDTIRLSGANLLARWERPLGNGELSVQGYLDRTTRVTPPTFDETLTLADLEVQYRLRPTPAHTVVLGLNHRRSQDRVGHSAPEFAFLPERLRQRWTSVFAQDEIQLAEALRLTLGARLERNDYTGNEVLPNLRLAWQPAPGHLWWASAARTVRAPSRLDRDIYIPAQPPFILYGDAGFRAETANVLELGYRGQPLQALTLSATAFQGRYDHLHTQELAPSNTQVYFGNGMRGRVSGIESWASLQATPWLRLHGGLTLLQPRLALKPGSRDTADSVAVAEGAMPRRLWQLRAAFNLPRETELDLMLRHVSALDTPAVPAYTVLDLRLGTRLTPDAEIALTAQNLLNRGHGEFTEVETRQHIGRNLMLQLKLRFP</sequence>
<evidence type="ECO:0000256" key="9">
    <source>
        <dbReference type="ARBA" id="ARBA00023065"/>
    </source>
</evidence>
<proteinExistence type="inferred from homology"/>
<feature type="domain" description="TonB-dependent receptor-like beta-barrel" evidence="16">
    <location>
        <begin position="196"/>
        <end position="594"/>
    </location>
</feature>
<keyword evidence="12 18" id="KW-0675">Receptor</keyword>
<dbReference type="InterPro" id="IPR039426">
    <property type="entry name" value="TonB-dep_rcpt-like"/>
</dbReference>
<dbReference type="InterPro" id="IPR037066">
    <property type="entry name" value="Plug_dom_sf"/>
</dbReference>
<dbReference type="InterPro" id="IPR012910">
    <property type="entry name" value="Plug_dom"/>
</dbReference>
<evidence type="ECO:0000256" key="12">
    <source>
        <dbReference type="ARBA" id="ARBA00023170"/>
    </source>
</evidence>
<dbReference type="Gene3D" id="2.40.170.20">
    <property type="entry name" value="TonB-dependent receptor, beta-barrel domain"/>
    <property type="match status" value="1"/>
</dbReference>
<evidence type="ECO:0000256" key="10">
    <source>
        <dbReference type="ARBA" id="ARBA00023077"/>
    </source>
</evidence>
<dbReference type="EMBL" id="JAVDXQ010000003">
    <property type="protein sequence ID" value="MDR7296765.1"/>
    <property type="molecule type" value="Genomic_DNA"/>
</dbReference>
<evidence type="ECO:0000256" key="5">
    <source>
        <dbReference type="ARBA" id="ARBA00022496"/>
    </source>
</evidence>
<dbReference type="PANTHER" id="PTHR32552:SF89">
    <property type="entry name" value="CATECHOLATE SIDEROPHORE RECEPTOR FIU"/>
    <property type="match status" value="1"/>
</dbReference>
<dbReference type="PANTHER" id="PTHR32552">
    <property type="entry name" value="FERRICHROME IRON RECEPTOR-RELATED"/>
    <property type="match status" value="1"/>
</dbReference>
<reference evidence="18 19" key="1">
    <citation type="submission" date="2023-07" db="EMBL/GenBank/DDBJ databases">
        <title>Sorghum-associated microbial communities from plants grown in Nebraska, USA.</title>
        <authorList>
            <person name="Schachtman D."/>
        </authorList>
    </citation>
    <scope>NUCLEOTIDE SEQUENCE [LARGE SCALE GENOMIC DNA]</scope>
    <source>
        <strain evidence="18 19">BE310</strain>
    </source>
</reference>
<keyword evidence="4 14" id="KW-1134">Transmembrane beta strand</keyword>
<dbReference type="Proteomes" id="UP001180536">
    <property type="component" value="Unassembled WGS sequence"/>
</dbReference>
<dbReference type="InterPro" id="IPR036942">
    <property type="entry name" value="Beta-barrel_TonB_sf"/>
</dbReference>
<keyword evidence="8" id="KW-0408">Iron</keyword>
<keyword evidence="7" id="KW-0732">Signal</keyword>
<evidence type="ECO:0000313" key="18">
    <source>
        <dbReference type="EMBL" id="MDR7296765.1"/>
    </source>
</evidence>
<organism evidence="18 19">
    <name type="scientific">Pelomonas aquatica</name>
    <dbReference type="NCBI Taxonomy" id="431058"/>
    <lineage>
        <taxon>Bacteria</taxon>
        <taxon>Pseudomonadati</taxon>
        <taxon>Pseudomonadota</taxon>
        <taxon>Betaproteobacteria</taxon>
        <taxon>Burkholderiales</taxon>
        <taxon>Sphaerotilaceae</taxon>
        <taxon>Roseateles</taxon>
    </lineage>
</organism>
<evidence type="ECO:0000259" key="16">
    <source>
        <dbReference type="Pfam" id="PF00593"/>
    </source>
</evidence>
<evidence type="ECO:0000256" key="7">
    <source>
        <dbReference type="ARBA" id="ARBA00022729"/>
    </source>
</evidence>
<evidence type="ECO:0000256" key="13">
    <source>
        <dbReference type="ARBA" id="ARBA00023237"/>
    </source>
</evidence>
<keyword evidence="5" id="KW-0410">Iron transport</keyword>
<gene>
    <name evidence="18" type="ORF">J2X16_002112</name>
</gene>
<dbReference type="Pfam" id="PF00593">
    <property type="entry name" value="TonB_dep_Rec_b-barrel"/>
    <property type="match status" value="1"/>
</dbReference>
<protein>
    <submittedName>
        <fullName evidence="18">Iron complex outermembrane receptor protein</fullName>
    </submittedName>
</protein>